<dbReference type="Proteomes" id="UP000290572">
    <property type="component" value="Unassembled WGS sequence"/>
</dbReference>
<evidence type="ECO:0000313" key="2">
    <source>
        <dbReference type="EMBL" id="RXN06136.1"/>
    </source>
</evidence>
<accession>A0A498LGJ4</accession>
<evidence type="ECO:0000313" key="4">
    <source>
        <dbReference type="Proteomes" id="UP000290572"/>
    </source>
</evidence>
<gene>
    <name evidence="3" type="ORF">ROHU_030029</name>
    <name evidence="2" type="ORF">ROHU_033004</name>
</gene>
<feature type="region of interest" description="Disordered" evidence="1">
    <location>
        <begin position="45"/>
        <end position="72"/>
    </location>
</feature>
<organism evidence="2 4">
    <name type="scientific">Labeo rohita</name>
    <name type="common">Indian major carp</name>
    <name type="synonym">Cyprinus rohita</name>
    <dbReference type="NCBI Taxonomy" id="84645"/>
    <lineage>
        <taxon>Eukaryota</taxon>
        <taxon>Metazoa</taxon>
        <taxon>Chordata</taxon>
        <taxon>Craniata</taxon>
        <taxon>Vertebrata</taxon>
        <taxon>Euteleostomi</taxon>
        <taxon>Actinopterygii</taxon>
        <taxon>Neopterygii</taxon>
        <taxon>Teleostei</taxon>
        <taxon>Ostariophysi</taxon>
        <taxon>Cypriniformes</taxon>
        <taxon>Cyprinidae</taxon>
        <taxon>Labeoninae</taxon>
        <taxon>Labeonini</taxon>
        <taxon>Labeo</taxon>
    </lineage>
</organism>
<dbReference type="EMBL" id="QBIY01013378">
    <property type="protein sequence ID" value="RXN06136.1"/>
    <property type="molecule type" value="Genomic_DNA"/>
</dbReference>
<name>A0A498LGJ4_LABRO</name>
<feature type="region of interest" description="Disordered" evidence="1">
    <location>
        <begin position="148"/>
        <end position="168"/>
    </location>
</feature>
<evidence type="ECO:0000313" key="3">
    <source>
        <dbReference type="EMBL" id="RXN11303.1"/>
    </source>
</evidence>
<dbReference type="EMBL" id="QBIY01013148">
    <property type="protein sequence ID" value="RXN11303.1"/>
    <property type="molecule type" value="Genomic_DNA"/>
</dbReference>
<reference evidence="2 4" key="1">
    <citation type="submission" date="2018-03" db="EMBL/GenBank/DDBJ databases">
        <title>Draft genome sequence of Rohu Carp (Labeo rohita).</title>
        <authorList>
            <person name="Das P."/>
            <person name="Kushwaha B."/>
            <person name="Joshi C.G."/>
            <person name="Kumar D."/>
            <person name="Nagpure N.S."/>
            <person name="Sahoo L."/>
            <person name="Das S.P."/>
            <person name="Bit A."/>
            <person name="Patnaik S."/>
            <person name="Meher P.K."/>
            <person name="Jayasankar P."/>
            <person name="Koringa P.G."/>
            <person name="Patel N.V."/>
            <person name="Hinsu A.T."/>
            <person name="Kumar R."/>
            <person name="Pandey M."/>
            <person name="Agarwal S."/>
            <person name="Srivastava S."/>
            <person name="Singh M."/>
            <person name="Iquebal M.A."/>
            <person name="Jaiswal S."/>
            <person name="Angadi U.B."/>
            <person name="Kumar N."/>
            <person name="Raza M."/>
            <person name="Shah T.M."/>
            <person name="Rai A."/>
            <person name="Jena J.K."/>
        </authorList>
    </citation>
    <scope>NUCLEOTIDE SEQUENCE [LARGE SCALE GENOMIC DNA]</scope>
    <source>
        <strain evidence="2">DASCIFA01</strain>
        <tissue evidence="2">Testis</tissue>
    </source>
</reference>
<proteinExistence type="predicted"/>
<keyword evidence="4" id="KW-1185">Reference proteome</keyword>
<dbReference type="AlphaFoldDB" id="A0A498LGJ4"/>
<comment type="caution">
    <text evidence="2">The sequence shown here is derived from an EMBL/GenBank/DDBJ whole genome shotgun (WGS) entry which is preliminary data.</text>
</comment>
<sequence>MTSHSKSDPPVVRPRRQIRPPAHLADYHVPGSGFVKRALPTECLDEARAEEAPPMPEYVSRSSSPKSQPSYTGDLLLQDEWRETQSEDDELRLQAQQLSDIKSMWTEMKRDSDELHSHILPEILSVLQGLKAENATLKQEIQQVSTSIETPRRSVTPVPAPRTKVPQPIRSQYPSVTQREPAAYPGDVFQHRSVQCEQLTRQMRDFTLTPKLEQTGASKSHRVTPREPSQPVGAVHYYEDNPSFRHGHYPGEREFHLPQQPATIPRAEMVHMQERIYRGPVPTIPVLTSADPRQFSRLRMALENLLPVDATERFKYQILTDHLKVEEALLVADSYCNSVRPYTDTMRALVTMYGQPHKLVLRNISEVLEGPNIRSGDVKAFKLFALRVRSLVSMLEQLGSEGVAELECGSHVSRLQGKLPHELRTSFKRFVHPSRITVPTLLDFADWLEYELQVQDDTAKTVTCAPDSSTKRRDGRYDFKSPAKSTSILMGTEKPFIDSEPRVSAPESRPSSNRKVCAYCPYCDNGSHFLNGCLNFRELTRDQKETWIRKNNRCWRCGRNHHASRCTLKALCKTCNRKHLLVLHDLNERVVRTSAETEPKENSCLGKQDSHGQCFHSLIKPSAVGPIEA</sequence>
<feature type="region of interest" description="Disordered" evidence="1">
    <location>
        <begin position="1"/>
        <end position="26"/>
    </location>
</feature>
<protein>
    <submittedName>
        <fullName evidence="2">Uncharacterized protein</fullName>
    </submittedName>
</protein>
<dbReference type="PANTHER" id="PTHR47331:SF5">
    <property type="entry name" value="RIBONUCLEASE H"/>
    <property type="match status" value="1"/>
</dbReference>
<feature type="compositionally biased region" description="Low complexity" evidence="1">
    <location>
        <begin position="60"/>
        <end position="70"/>
    </location>
</feature>
<dbReference type="PANTHER" id="PTHR47331">
    <property type="entry name" value="PHD-TYPE DOMAIN-CONTAINING PROTEIN"/>
    <property type="match status" value="1"/>
</dbReference>
<evidence type="ECO:0000256" key="1">
    <source>
        <dbReference type="SAM" id="MobiDB-lite"/>
    </source>
</evidence>